<organism evidence="8 9">
    <name type="scientific">Pseudomonas savastanoi</name>
    <name type="common">Pseudomonas syringae pv. savastanoi</name>
    <dbReference type="NCBI Taxonomy" id="29438"/>
    <lineage>
        <taxon>Bacteria</taxon>
        <taxon>Pseudomonadati</taxon>
        <taxon>Pseudomonadota</taxon>
        <taxon>Gammaproteobacteria</taxon>
        <taxon>Pseudomonadales</taxon>
        <taxon>Pseudomonadaceae</taxon>
        <taxon>Pseudomonas</taxon>
    </lineage>
</organism>
<evidence type="ECO:0000256" key="3">
    <source>
        <dbReference type="ARBA" id="ARBA00023125"/>
    </source>
</evidence>
<name>A0AAW5JCL1_PSESS</name>
<dbReference type="Pfam" id="PF13700">
    <property type="entry name" value="DUF4158"/>
    <property type="match status" value="1"/>
</dbReference>
<dbReference type="InterPro" id="IPR025296">
    <property type="entry name" value="DUF4158"/>
</dbReference>
<keyword evidence="4" id="KW-0233">DNA recombination</keyword>
<feature type="domain" description="DUF4158" evidence="7">
    <location>
        <begin position="5"/>
        <end position="173"/>
    </location>
</feature>
<dbReference type="GO" id="GO:0006313">
    <property type="term" value="P:DNA transposition"/>
    <property type="evidence" value="ECO:0007669"/>
    <property type="project" value="InterPro"/>
</dbReference>
<dbReference type="InterPro" id="IPR047653">
    <property type="entry name" value="Tn3-like_transpos"/>
</dbReference>
<reference evidence="8" key="1">
    <citation type="submission" date="2022-07" db="EMBL/GenBank/DDBJ databases">
        <title>The diversity of lipopeptides in the P. syringae complex parallels phylogeny and sheds light on structural diversification during evolutionary history.</title>
        <authorList>
            <person name="Bricout A."/>
            <person name="Morris C.E."/>
            <person name="Chandeysson C."/>
            <person name="Duban M."/>
            <person name="Boistel C."/>
            <person name="Chataigne G."/>
            <person name="Lecouturier D."/>
            <person name="Jacques P."/>
            <person name="Leclere V."/>
            <person name="Rochex A."/>
        </authorList>
    </citation>
    <scope>NUCLEOTIDE SEQUENCE</scope>
    <source>
        <strain evidence="8">LYR0002</strain>
    </source>
</reference>
<dbReference type="GO" id="GO:0004803">
    <property type="term" value="F:transposase activity"/>
    <property type="evidence" value="ECO:0007669"/>
    <property type="project" value="InterPro"/>
</dbReference>
<keyword evidence="2" id="KW-0815">Transposition</keyword>
<dbReference type="Proteomes" id="UP001206018">
    <property type="component" value="Unassembled WGS sequence"/>
</dbReference>
<protein>
    <submittedName>
        <fullName evidence="8">Tn3 family transposase</fullName>
    </submittedName>
</protein>
<sequence length="1017" mass="114801">MPVSFLSATQRERYARYPETLSSEELTRYFHLDDDDREWIATKRRYSSRLGYALQLTTVRFLGTFLEDPTAVPEAVLRTLATQLNIPEFADCVAAYRRTRQRWQHTTEIRARYAYSEFTDTGNQFHLGRWLCALCWTGTDRPSVLFEHANSWLIGHKVLLPGVTLLERFVAEVRSRMESRLWRLLTRDVTDVQRQRLDDLLDPVEGSRQSWLDRLRKGPVRVSAPALVQALLRIETIRDLGIKLPNTKVPPSRIGALARFASTAKVSAVARLPYARRMATLVSFVHSLEASAHDDALDVLDQLLRELFSKAQKEDRKTRQRTLKDLDRAASTLASACRMLLDPSLPDGELRERVYAAIGQDELSQALNDIGTLVRPPDDVFYTELAAKQATVTRFLPTLLRVIQFDANPTARPLVQALQWLHQRPDHDPAITIVDKAWQRHVVGEDGKINAKAFAFCVLAKLRVAIRRRDVFVSSSWRYADPRAGLLEGTEWEAARPVICRSLELSVQPQATLAALAQELDETYRRVAERLPDNDAVRFETIGDKIELVLSPLEALAEPASLIALRNEIKTRMPRVDLPEILLEITARTGCMEAFSHLTERTARATDLNTSLCAVLLAEACNTGPEPFVRQDTPALRRDRLLWVDQNYVRDDTLTACNAVLVAAQNRIALARTWGGGDVASADGMRFVVPVRTVHAGPNPKYFNRGRGVTWYNLLSDQYSGLNAITVPGTLRDSLVLLAVVLEQQTELQPTQIMTDNGAYSDVVFGLFRLLGYRFSPRLADIGGTRFWRVDAQADYGELNALAKQCVNLDRITPHWDDVLRLIGSLKLGLVPAMGIMRTLQVDERPTRLAQAIAEIGRIDKTIHTLNFIDDESRRRATLQQLNLGEGRHSLAREVFHGKRGELFQRYREGQEDQLSALGLVVNMIVLWNTLYMDAILTQLRHEGYPVRPEDEARLSPFGHEHINMLGRYSFSVPEAVARGELRPLGKASESELLNSIGTNTHEPSTFPTSADRGRTR</sequence>
<comment type="caution">
    <text evidence="8">The sequence shown here is derived from an EMBL/GenBank/DDBJ whole genome shotgun (WGS) entry which is preliminary data.</text>
</comment>
<gene>
    <name evidence="8" type="ORF">NLO85_27745</name>
</gene>
<feature type="domain" description="Tn3 transposase DDE" evidence="6">
    <location>
        <begin position="580"/>
        <end position="969"/>
    </location>
</feature>
<dbReference type="RefSeq" id="WP_057446565.1">
    <property type="nucleotide sequence ID" value="NZ_JANAKN010000150.1"/>
</dbReference>
<evidence type="ECO:0000256" key="4">
    <source>
        <dbReference type="ARBA" id="ARBA00023172"/>
    </source>
</evidence>
<feature type="region of interest" description="Disordered" evidence="5">
    <location>
        <begin position="995"/>
        <end position="1017"/>
    </location>
</feature>
<dbReference type="NCBIfam" id="NF033527">
    <property type="entry name" value="transpos_Tn3"/>
    <property type="match status" value="1"/>
</dbReference>
<accession>A0AAW5JCL1</accession>
<comment type="similarity">
    <text evidence="1">Belongs to the transposase 7 family.</text>
</comment>
<proteinExistence type="inferred from homology"/>
<dbReference type="AlphaFoldDB" id="A0AAW5JCL1"/>
<evidence type="ECO:0000256" key="5">
    <source>
        <dbReference type="SAM" id="MobiDB-lite"/>
    </source>
</evidence>
<evidence type="ECO:0000256" key="2">
    <source>
        <dbReference type="ARBA" id="ARBA00022578"/>
    </source>
</evidence>
<dbReference type="Pfam" id="PF01526">
    <property type="entry name" value="DDE_Tnp_Tn3"/>
    <property type="match status" value="1"/>
</dbReference>
<evidence type="ECO:0000259" key="7">
    <source>
        <dbReference type="Pfam" id="PF13700"/>
    </source>
</evidence>
<feature type="compositionally biased region" description="Polar residues" evidence="5">
    <location>
        <begin position="995"/>
        <end position="1009"/>
    </location>
</feature>
<dbReference type="EMBL" id="JANAKN010000150">
    <property type="protein sequence ID" value="MCQ3024213.1"/>
    <property type="molecule type" value="Genomic_DNA"/>
</dbReference>
<evidence type="ECO:0000313" key="9">
    <source>
        <dbReference type="Proteomes" id="UP001206018"/>
    </source>
</evidence>
<evidence type="ECO:0000256" key="1">
    <source>
        <dbReference type="ARBA" id="ARBA00009402"/>
    </source>
</evidence>
<evidence type="ECO:0000259" key="6">
    <source>
        <dbReference type="Pfam" id="PF01526"/>
    </source>
</evidence>
<keyword evidence="3" id="KW-0238">DNA-binding</keyword>
<evidence type="ECO:0000313" key="8">
    <source>
        <dbReference type="EMBL" id="MCQ3024213.1"/>
    </source>
</evidence>
<dbReference type="GO" id="GO:0003677">
    <property type="term" value="F:DNA binding"/>
    <property type="evidence" value="ECO:0007669"/>
    <property type="project" value="UniProtKB-KW"/>
</dbReference>
<dbReference type="InterPro" id="IPR002513">
    <property type="entry name" value="Tn3_Tnp_DDE_dom"/>
</dbReference>